<comment type="caution">
    <text evidence="2">The sequence shown here is derived from an EMBL/GenBank/DDBJ whole genome shotgun (WGS) entry which is preliminary data.</text>
</comment>
<protein>
    <submittedName>
        <fullName evidence="2">Uncharacterized protein</fullName>
    </submittedName>
</protein>
<sequence length="140" mass="16680">MLGLRLSNFIRICIVIFILAIGVILFFASLANVNLSYTKRNFIYYYSFTFDEIKSVPLISNDYIIYYDSPDGNNTMTNEIIFSNVKLSRLAELIKYTENMGFIKYYDKYWKDERWRKDNTIISIKQNDTERTILFLVEKN</sequence>
<keyword evidence="1" id="KW-0812">Transmembrane</keyword>
<keyword evidence="1" id="KW-1133">Transmembrane helix</keyword>
<gene>
    <name evidence="2" type="ORF">XBP1_850002</name>
</gene>
<dbReference type="AlphaFoldDB" id="A0A077NNP1"/>
<evidence type="ECO:0000313" key="2">
    <source>
        <dbReference type="EMBL" id="CDG99270.1"/>
    </source>
</evidence>
<name>A0A077NNP1_XENBV</name>
<dbReference type="HOGENOM" id="CLU_152630_0_0_6"/>
<dbReference type="RefSeq" id="WP_038214237.1">
    <property type="nucleotide sequence ID" value="NZ_CAWLWN010000078.1"/>
</dbReference>
<organism evidence="2">
    <name type="scientific">Xenorhabdus bovienii str. puntauvense</name>
    <dbReference type="NCBI Taxonomy" id="1398201"/>
    <lineage>
        <taxon>Bacteria</taxon>
        <taxon>Pseudomonadati</taxon>
        <taxon>Pseudomonadota</taxon>
        <taxon>Gammaproteobacteria</taxon>
        <taxon>Enterobacterales</taxon>
        <taxon>Morganellaceae</taxon>
        <taxon>Xenorhabdus</taxon>
    </lineage>
</organism>
<dbReference type="EMBL" id="CBSW010000293">
    <property type="protein sequence ID" value="CDG99270.1"/>
    <property type="molecule type" value="Genomic_DNA"/>
</dbReference>
<dbReference type="Proteomes" id="UP000028511">
    <property type="component" value="Unassembled WGS sequence"/>
</dbReference>
<accession>A0A077NNP1</accession>
<feature type="transmembrane region" description="Helical" evidence="1">
    <location>
        <begin position="12"/>
        <end position="31"/>
    </location>
</feature>
<proteinExistence type="predicted"/>
<evidence type="ECO:0000256" key="1">
    <source>
        <dbReference type="SAM" id="Phobius"/>
    </source>
</evidence>
<keyword evidence="1" id="KW-0472">Membrane</keyword>
<reference evidence="2" key="1">
    <citation type="submission" date="2013-07" db="EMBL/GenBank/DDBJ databases">
        <title>Sub-species coevolution in mutualistic symbiosis.</title>
        <authorList>
            <person name="Murfin K."/>
            <person name="Klassen J."/>
            <person name="Lee M."/>
            <person name="Forst S."/>
            <person name="Stock P."/>
            <person name="Goodrich-Blair H."/>
        </authorList>
    </citation>
    <scope>NUCLEOTIDE SEQUENCE [LARGE SCALE GENOMIC DNA]</scope>
    <source>
        <strain evidence="2">Puntauvense</strain>
    </source>
</reference>